<dbReference type="AlphaFoldDB" id="A0AA39I3Q3"/>
<dbReference type="EMBL" id="JAUCMV010000002">
    <property type="protein sequence ID" value="KAK0416204.1"/>
    <property type="molecule type" value="Genomic_DNA"/>
</dbReference>
<comment type="caution">
    <text evidence="3">The sequence shown here is derived from an EMBL/GenBank/DDBJ whole genome shotgun (WGS) entry which is preliminary data.</text>
</comment>
<dbReference type="Proteomes" id="UP001175271">
    <property type="component" value="Unassembled WGS sequence"/>
</dbReference>
<organism evidence="3 4">
    <name type="scientific">Steinernema hermaphroditum</name>
    <dbReference type="NCBI Taxonomy" id="289476"/>
    <lineage>
        <taxon>Eukaryota</taxon>
        <taxon>Metazoa</taxon>
        <taxon>Ecdysozoa</taxon>
        <taxon>Nematoda</taxon>
        <taxon>Chromadorea</taxon>
        <taxon>Rhabditida</taxon>
        <taxon>Tylenchina</taxon>
        <taxon>Panagrolaimomorpha</taxon>
        <taxon>Strongyloidoidea</taxon>
        <taxon>Steinernematidae</taxon>
        <taxon>Steinernema</taxon>
    </lineage>
</organism>
<evidence type="ECO:0000256" key="2">
    <source>
        <dbReference type="SAM" id="SignalP"/>
    </source>
</evidence>
<gene>
    <name evidence="3" type="ORF">QR680_012343</name>
</gene>
<feature type="signal peptide" evidence="2">
    <location>
        <begin position="1"/>
        <end position="23"/>
    </location>
</feature>
<evidence type="ECO:0000313" key="4">
    <source>
        <dbReference type="Proteomes" id="UP001175271"/>
    </source>
</evidence>
<protein>
    <recommendedName>
        <fullName evidence="5">Cystatin domain-containing protein</fullName>
    </recommendedName>
</protein>
<keyword evidence="2" id="KW-0732">Signal</keyword>
<sequence>MIKCAVLLVVFSVALEACGPSGAAPPPAGSPPPGPAPPPGGAPAPPKEKRSIRFPEPYDRLSAVIFTSLPYSPKTADVQAQEIAKHLLSLSSSSHQNFENVQKKAENVDGRLAVEYRLEGEGYCHKVLDIAAKGIRLSPLIRAVDVDCAGGFKAYIAKN</sequence>
<keyword evidence="4" id="KW-1185">Reference proteome</keyword>
<feature type="region of interest" description="Disordered" evidence="1">
    <location>
        <begin position="22"/>
        <end position="52"/>
    </location>
</feature>
<dbReference type="Pfam" id="PF17619">
    <property type="entry name" value="SCVP"/>
    <property type="match status" value="1"/>
</dbReference>
<evidence type="ECO:0008006" key="5">
    <source>
        <dbReference type="Google" id="ProtNLM"/>
    </source>
</evidence>
<evidence type="ECO:0000313" key="3">
    <source>
        <dbReference type="EMBL" id="KAK0416204.1"/>
    </source>
</evidence>
<feature type="chain" id="PRO_5041379374" description="Cystatin domain-containing protein" evidence="2">
    <location>
        <begin position="24"/>
        <end position="159"/>
    </location>
</feature>
<dbReference type="InterPro" id="IPR035126">
    <property type="entry name" value="SCVP"/>
</dbReference>
<reference evidence="3" key="1">
    <citation type="submission" date="2023-06" db="EMBL/GenBank/DDBJ databases">
        <title>Genomic analysis of the entomopathogenic nematode Steinernema hermaphroditum.</title>
        <authorList>
            <person name="Schwarz E.M."/>
            <person name="Heppert J.K."/>
            <person name="Baniya A."/>
            <person name="Schwartz H.T."/>
            <person name="Tan C.-H."/>
            <person name="Antoshechkin I."/>
            <person name="Sternberg P.W."/>
            <person name="Goodrich-Blair H."/>
            <person name="Dillman A.R."/>
        </authorList>
    </citation>
    <scope>NUCLEOTIDE SEQUENCE</scope>
    <source>
        <strain evidence="3">PS9179</strain>
        <tissue evidence="3">Whole animal</tissue>
    </source>
</reference>
<proteinExistence type="predicted"/>
<name>A0AA39I3Q3_9BILA</name>
<evidence type="ECO:0000256" key="1">
    <source>
        <dbReference type="SAM" id="MobiDB-lite"/>
    </source>
</evidence>
<accession>A0AA39I3Q3</accession>
<feature type="compositionally biased region" description="Pro residues" evidence="1">
    <location>
        <begin position="23"/>
        <end position="45"/>
    </location>
</feature>